<comment type="subcellular location">
    <subcellularLocation>
        <location evidence="1">Nucleus</location>
    </subcellularLocation>
</comment>
<feature type="compositionally biased region" description="Polar residues" evidence="5">
    <location>
        <begin position="1"/>
        <end position="10"/>
    </location>
</feature>
<dbReference type="SUPFAM" id="SSF54928">
    <property type="entry name" value="RNA-binding domain, RBD"/>
    <property type="match status" value="1"/>
</dbReference>
<dbReference type="SMART" id="SM00715">
    <property type="entry name" value="LA"/>
    <property type="match status" value="1"/>
</dbReference>
<proteinExistence type="predicted"/>
<sequence length="391" mass="43761">MADQAVNVQATEPEVAKPVEDVKVEDAPAVETKAEEAKAEEAKTEQPDEAVKENGEAQTEKAEEKESNILKTKARLDPENNNSKYDPSVLPVTDDPQQIRVQVEFYFGDSNLPEDEYMWKLSGGFENNPVPLKKITSFGRMRRFQPYEAVVKALRESQFLVVAGEEGEETVARKVPYKSQKRGDKLPNTVYAKGFGDEKASTQFDLENFFRQYGPVTAIRLRRTPELLFKGSVFVEFDNEEHAKAFLALDPQPKWEGHDLKIMSKQAYVEEKKKLIDEGKMQPGASKPPRTFWEGERLGFRGGRGRGGNNNNFKGDRDDWRARKEHDRRGGGRGGRGGRGRGRGGRGGGDRRDRDRDSNNKRSRDDDGAAAEEPSAKKVDAKAETPAEAAA</sequence>
<dbReference type="InterPro" id="IPR045180">
    <property type="entry name" value="La_dom_prot"/>
</dbReference>
<evidence type="ECO:0000256" key="3">
    <source>
        <dbReference type="ARBA" id="ARBA00023242"/>
    </source>
</evidence>
<evidence type="ECO:0000256" key="4">
    <source>
        <dbReference type="PROSITE-ProRule" id="PRU00332"/>
    </source>
</evidence>
<feature type="region of interest" description="Disordered" evidence="5">
    <location>
        <begin position="279"/>
        <end position="391"/>
    </location>
</feature>
<dbReference type="GO" id="GO:1990904">
    <property type="term" value="C:ribonucleoprotein complex"/>
    <property type="evidence" value="ECO:0007669"/>
    <property type="project" value="InterPro"/>
</dbReference>
<dbReference type="PANTHER" id="PTHR22792">
    <property type="entry name" value="LUPUS LA PROTEIN-RELATED"/>
    <property type="match status" value="1"/>
</dbReference>
<feature type="domain" description="HTH La-type RNA-binding" evidence="7">
    <location>
        <begin position="89"/>
        <end position="179"/>
    </location>
</feature>
<reference evidence="8 9" key="1">
    <citation type="submission" date="2015-09" db="EMBL/GenBank/DDBJ databases">
        <title>Host preference determinants of Valsa canker pathogens revealed by comparative genomics.</title>
        <authorList>
            <person name="Yin Z."/>
            <person name="Huang L."/>
        </authorList>
    </citation>
    <scope>NUCLEOTIDE SEQUENCE [LARGE SCALE GENOMIC DNA]</scope>
    <source>
        <strain evidence="8 9">SXYLt</strain>
    </source>
</reference>
<dbReference type="SMART" id="SM00360">
    <property type="entry name" value="RRM"/>
    <property type="match status" value="1"/>
</dbReference>
<feature type="compositionally biased region" description="Basic and acidic residues" evidence="5">
    <location>
        <begin position="314"/>
        <end position="330"/>
    </location>
</feature>
<dbReference type="PRINTS" id="PR00302">
    <property type="entry name" value="LUPUSLA"/>
</dbReference>
<dbReference type="InterPro" id="IPR012677">
    <property type="entry name" value="Nucleotide-bd_a/b_plait_sf"/>
</dbReference>
<dbReference type="SUPFAM" id="SSF46785">
    <property type="entry name" value="Winged helix' DNA-binding domain"/>
    <property type="match status" value="1"/>
</dbReference>
<evidence type="ECO:0008006" key="10">
    <source>
        <dbReference type="Google" id="ProtNLM"/>
    </source>
</evidence>
<gene>
    <name evidence="8" type="ORF">VPNG_06053</name>
</gene>
<feature type="compositionally biased region" description="Basic and acidic residues" evidence="5">
    <location>
        <begin position="374"/>
        <end position="385"/>
    </location>
</feature>
<protein>
    <recommendedName>
        <fullName evidence="10">HTH La-type RNA-binding domain-containing protein</fullName>
    </recommendedName>
</protein>
<dbReference type="InterPro" id="IPR035979">
    <property type="entry name" value="RBD_domain_sf"/>
</dbReference>
<dbReference type="InterPro" id="IPR002344">
    <property type="entry name" value="Lupus_La"/>
</dbReference>
<organism evidence="8 9">
    <name type="scientific">Cytospora leucostoma</name>
    <dbReference type="NCBI Taxonomy" id="1230097"/>
    <lineage>
        <taxon>Eukaryota</taxon>
        <taxon>Fungi</taxon>
        <taxon>Dikarya</taxon>
        <taxon>Ascomycota</taxon>
        <taxon>Pezizomycotina</taxon>
        <taxon>Sordariomycetes</taxon>
        <taxon>Sordariomycetidae</taxon>
        <taxon>Diaporthales</taxon>
        <taxon>Cytosporaceae</taxon>
        <taxon>Cytospora</taxon>
    </lineage>
</organism>
<dbReference type="CDD" id="cd12291">
    <property type="entry name" value="RRM1_La"/>
    <property type="match status" value="1"/>
</dbReference>
<feature type="region of interest" description="Disordered" evidence="5">
    <location>
        <begin position="1"/>
        <end position="92"/>
    </location>
</feature>
<dbReference type="PANTHER" id="PTHR22792:SF140">
    <property type="entry name" value="ACHILLES, ISOFORM A"/>
    <property type="match status" value="1"/>
</dbReference>
<feature type="domain" description="RRM" evidence="6">
    <location>
        <begin position="188"/>
        <end position="274"/>
    </location>
</feature>
<dbReference type="OrthoDB" id="439993at2759"/>
<dbReference type="GO" id="GO:0003729">
    <property type="term" value="F:mRNA binding"/>
    <property type="evidence" value="ECO:0007669"/>
    <property type="project" value="TreeGrafter"/>
</dbReference>
<dbReference type="Proteomes" id="UP000285146">
    <property type="component" value="Unassembled WGS sequence"/>
</dbReference>
<feature type="compositionally biased region" description="Basic and acidic residues" evidence="5">
    <location>
        <begin position="14"/>
        <end position="78"/>
    </location>
</feature>
<feature type="compositionally biased region" description="Basic and acidic residues" evidence="5">
    <location>
        <begin position="348"/>
        <end position="367"/>
    </location>
</feature>
<dbReference type="STRING" id="1230097.A0A423WX42"/>
<keyword evidence="9" id="KW-1185">Reference proteome</keyword>
<dbReference type="InterPro" id="IPR000504">
    <property type="entry name" value="RRM_dom"/>
</dbReference>
<dbReference type="InterPro" id="IPR036390">
    <property type="entry name" value="WH_DNA-bd_sf"/>
</dbReference>
<evidence type="ECO:0000256" key="1">
    <source>
        <dbReference type="ARBA" id="ARBA00004123"/>
    </source>
</evidence>
<dbReference type="PROSITE" id="PS50102">
    <property type="entry name" value="RRM"/>
    <property type="match status" value="1"/>
</dbReference>
<dbReference type="Gene3D" id="3.30.70.330">
    <property type="match status" value="1"/>
</dbReference>
<accession>A0A423WX42</accession>
<evidence type="ECO:0000256" key="2">
    <source>
        <dbReference type="ARBA" id="ARBA00022884"/>
    </source>
</evidence>
<dbReference type="Gene3D" id="1.10.10.10">
    <property type="entry name" value="Winged helix-like DNA-binding domain superfamily/Winged helix DNA-binding domain"/>
    <property type="match status" value="1"/>
</dbReference>
<dbReference type="PROSITE" id="PS50961">
    <property type="entry name" value="HTH_LA"/>
    <property type="match status" value="1"/>
</dbReference>
<dbReference type="GO" id="GO:0005634">
    <property type="term" value="C:nucleus"/>
    <property type="evidence" value="ECO:0007669"/>
    <property type="project" value="UniProtKB-SubCell"/>
</dbReference>
<keyword evidence="3" id="KW-0539">Nucleus</keyword>
<dbReference type="AlphaFoldDB" id="A0A423WX42"/>
<comment type="caution">
    <text evidence="8">The sequence shown here is derived from an EMBL/GenBank/DDBJ whole genome shotgun (WGS) entry which is preliminary data.</text>
</comment>
<dbReference type="GO" id="GO:0006396">
    <property type="term" value="P:RNA processing"/>
    <property type="evidence" value="ECO:0007669"/>
    <property type="project" value="InterPro"/>
</dbReference>
<dbReference type="Pfam" id="PF00076">
    <property type="entry name" value="RRM_1"/>
    <property type="match status" value="1"/>
</dbReference>
<evidence type="ECO:0000256" key="5">
    <source>
        <dbReference type="SAM" id="MobiDB-lite"/>
    </source>
</evidence>
<evidence type="ECO:0000259" key="6">
    <source>
        <dbReference type="PROSITE" id="PS50102"/>
    </source>
</evidence>
<evidence type="ECO:0000313" key="9">
    <source>
        <dbReference type="Proteomes" id="UP000285146"/>
    </source>
</evidence>
<name>A0A423WX42_9PEZI</name>
<keyword evidence="2 4" id="KW-0694">RNA-binding</keyword>
<dbReference type="InParanoid" id="A0A423WX42"/>
<evidence type="ECO:0000313" key="8">
    <source>
        <dbReference type="EMBL" id="ROW08060.1"/>
    </source>
</evidence>
<dbReference type="EMBL" id="LKEB01000036">
    <property type="protein sequence ID" value="ROW08060.1"/>
    <property type="molecule type" value="Genomic_DNA"/>
</dbReference>
<dbReference type="InterPro" id="IPR036388">
    <property type="entry name" value="WH-like_DNA-bd_sf"/>
</dbReference>
<dbReference type="Pfam" id="PF05383">
    <property type="entry name" value="La"/>
    <property type="match status" value="1"/>
</dbReference>
<dbReference type="InterPro" id="IPR006630">
    <property type="entry name" value="La_HTH"/>
</dbReference>
<evidence type="ECO:0000259" key="7">
    <source>
        <dbReference type="PROSITE" id="PS50961"/>
    </source>
</evidence>